<accession>D5LGX6</accession>
<dbReference type="KEGG" id="vg:26042240"/>
<organism evidence="2 3">
    <name type="scientific">Escherichia phage vB_EcoM_ECO1230-10</name>
    <dbReference type="NCBI Taxonomy" id="669875"/>
    <lineage>
        <taxon>Viruses</taxon>
        <taxon>Duplodnaviria</taxon>
        <taxon>Heunggongvirae</taxon>
        <taxon>Uroviricota</taxon>
        <taxon>Caudoviricetes</taxon>
        <taxon>Iiscvirinae</taxon>
        <taxon>Jilinvirus</taxon>
        <taxon>Jilinvirus CVM10</taxon>
    </lineage>
</organism>
<name>D5LGX6_9CAUD</name>
<keyword evidence="1" id="KW-0472">Membrane</keyword>
<keyword evidence="1" id="KW-1133">Transmembrane helix</keyword>
<protein>
    <submittedName>
        <fullName evidence="2">Uncharacterized protein</fullName>
    </submittedName>
</protein>
<evidence type="ECO:0000256" key="1">
    <source>
        <dbReference type="SAM" id="Phobius"/>
    </source>
</evidence>
<evidence type="ECO:0000313" key="3">
    <source>
        <dbReference type="Proteomes" id="UP000002374"/>
    </source>
</evidence>
<dbReference type="GeneID" id="26042240"/>
<sequence length="50" mass="5549">MAMIDYLGALILIAGIYSFTRGCWLGGGYLFAWLVPALIYICTAISIFER</sequence>
<feature type="transmembrane region" description="Helical" evidence="1">
    <location>
        <begin position="30"/>
        <end position="48"/>
    </location>
</feature>
<evidence type="ECO:0000313" key="2">
    <source>
        <dbReference type="EMBL" id="ADE87907.1"/>
    </source>
</evidence>
<keyword evidence="3" id="KW-1185">Reference proteome</keyword>
<reference evidence="2 3" key="1">
    <citation type="journal article" date="2011" name="Vet. Microbiol.">
        <title>Complete genome sequence of vB_EcoM_ECO1230-10: a coliphage with therapeutic potential for bovine metritis.</title>
        <authorList>
            <person name="Santos T.M."/>
            <person name="Bicalho R.C."/>
        </authorList>
    </citation>
    <scope>NUCLEOTIDE SEQUENCE [LARGE SCALE GENOMIC DNA]</scope>
</reference>
<dbReference type="Proteomes" id="UP000002374">
    <property type="component" value="Segment"/>
</dbReference>
<dbReference type="EMBL" id="GU903191">
    <property type="protein sequence ID" value="ADE87907.1"/>
    <property type="molecule type" value="Genomic_DNA"/>
</dbReference>
<dbReference type="RefSeq" id="YP_009168884.1">
    <property type="nucleotide sequence ID" value="NC_027995.1"/>
</dbReference>
<proteinExistence type="predicted"/>
<keyword evidence="1" id="KW-0812">Transmembrane</keyword>